<feature type="transmembrane region" description="Helical" evidence="7">
    <location>
        <begin position="225"/>
        <end position="248"/>
    </location>
</feature>
<dbReference type="PROSITE" id="PS50850">
    <property type="entry name" value="MFS"/>
    <property type="match status" value="1"/>
</dbReference>
<feature type="transmembrane region" description="Helical" evidence="7">
    <location>
        <begin position="302"/>
        <end position="319"/>
    </location>
</feature>
<dbReference type="AlphaFoldDB" id="A0A248TN37"/>
<keyword evidence="2" id="KW-0813">Transport</keyword>
<feature type="transmembrane region" description="Helical" evidence="7">
    <location>
        <begin position="168"/>
        <end position="189"/>
    </location>
</feature>
<feature type="transmembrane region" description="Helical" evidence="7">
    <location>
        <begin position="48"/>
        <end position="71"/>
    </location>
</feature>
<dbReference type="OrthoDB" id="9816041at2"/>
<dbReference type="GO" id="GO:0022857">
    <property type="term" value="F:transmembrane transporter activity"/>
    <property type="evidence" value="ECO:0007669"/>
    <property type="project" value="InterPro"/>
</dbReference>
<dbReference type="PANTHER" id="PTHR42718">
    <property type="entry name" value="MAJOR FACILITATOR SUPERFAMILY MULTIDRUG TRANSPORTER MFSC"/>
    <property type="match status" value="1"/>
</dbReference>
<dbReference type="Proteomes" id="UP000215137">
    <property type="component" value="Chromosome"/>
</dbReference>
<feature type="transmembrane region" description="Helical" evidence="7">
    <location>
        <begin position="12"/>
        <end position="36"/>
    </location>
</feature>
<dbReference type="GO" id="GO:0005886">
    <property type="term" value="C:plasma membrane"/>
    <property type="evidence" value="ECO:0007669"/>
    <property type="project" value="UniProtKB-SubCell"/>
</dbReference>
<keyword evidence="6 7" id="KW-0472">Membrane</keyword>
<evidence type="ECO:0000256" key="2">
    <source>
        <dbReference type="ARBA" id="ARBA00022448"/>
    </source>
</evidence>
<dbReference type="Gene3D" id="1.20.1720.10">
    <property type="entry name" value="Multidrug resistance protein D"/>
    <property type="match status" value="1"/>
</dbReference>
<feature type="transmembrane region" description="Helical" evidence="7">
    <location>
        <begin position="356"/>
        <end position="381"/>
    </location>
</feature>
<feature type="domain" description="Major facilitator superfamily (MFS) profile" evidence="8">
    <location>
        <begin position="14"/>
        <end position="452"/>
    </location>
</feature>
<comment type="subcellular location">
    <subcellularLocation>
        <location evidence="1">Cell membrane</location>
        <topology evidence="1">Multi-pass membrane protein</topology>
    </subcellularLocation>
</comment>
<accession>A0A248TN37</accession>
<evidence type="ECO:0000259" key="8">
    <source>
        <dbReference type="PROSITE" id="PS50850"/>
    </source>
</evidence>
<protein>
    <submittedName>
        <fullName evidence="9">MFS transporter</fullName>
    </submittedName>
</protein>
<evidence type="ECO:0000313" key="9">
    <source>
        <dbReference type="EMBL" id="ASV69500.1"/>
    </source>
</evidence>
<dbReference type="InterPro" id="IPR004638">
    <property type="entry name" value="EmrB-like"/>
</dbReference>
<dbReference type="Pfam" id="PF07690">
    <property type="entry name" value="MFS_1"/>
    <property type="match status" value="1"/>
</dbReference>
<dbReference type="Gene3D" id="1.20.1250.20">
    <property type="entry name" value="MFS general substrate transporter like domains"/>
    <property type="match status" value="1"/>
</dbReference>
<keyword evidence="4 7" id="KW-0812">Transmembrane</keyword>
<feature type="transmembrane region" description="Helical" evidence="7">
    <location>
        <begin position="331"/>
        <end position="350"/>
    </location>
</feature>
<name>A0A248TN37_9BACI</name>
<dbReference type="RefSeq" id="WP_095373064.1">
    <property type="nucleotide sequence ID" value="NZ_CP022983.1"/>
</dbReference>
<dbReference type="EMBL" id="CP022983">
    <property type="protein sequence ID" value="ASV69500.1"/>
    <property type="molecule type" value="Genomic_DNA"/>
</dbReference>
<dbReference type="InterPro" id="IPR020846">
    <property type="entry name" value="MFS_dom"/>
</dbReference>
<dbReference type="SUPFAM" id="SSF103473">
    <property type="entry name" value="MFS general substrate transporter"/>
    <property type="match status" value="1"/>
</dbReference>
<dbReference type="NCBIfam" id="TIGR00711">
    <property type="entry name" value="efflux_EmrB"/>
    <property type="match status" value="1"/>
</dbReference>
<dbReference type="KEGG" id="bko:CKF48_20590"/>
<feature type="transmembrane region" description="Helical" evidence="7">
    <location>
        <begin position="268"/>
        <end position="290"/>
    </location>
</feature>
<gene>
    <name evidence="9" type="ORF">CKF48_20590</name>
</gene>
<dbReference type="PANTHER" id="PTHR42718:SF46">
    <property type="entry name" value="BLR6921 PROTEIN"/>
    <property type="match status" value="1"/>
</dbReference>
<feature type="transmembrane region" description="Helical" evidence="7">
    <location>
        <begin position="83"/>
        <end position="103"/>
    </location>
</feature>
<keyword evidence="5 7" id="KW-1133">Transmembrane helix</keyword>
<dbReference type="InterPro" id="IPR011701">
    <property type="entry name" value="MFS"/>
</dbReference>
<keyword evidence="10" id="KW-1185">Reference proteome</keyword>
<evidence type="ECO:0000256" key="5">
    <source>
        <dbReference type="ARBA" id="ARBA00022989"/>
    </source>
</evidence>
<feature type="transmembrane region" description="Helical" evidence="7">
    <location>
        <begin position="402"/>
        <end position="420"/>
    </location>
</feature>
<dbReference type="InterPro" id="IPR036259">
    <property type="entry name" value="MFS_trans_sf"/>
</dbReference>
<evidence type="ECO:0000256" key="6">
    <source>
        <dbReference type="ARBA" id="ARBA00023136"/>
    </source>
</evidence>
<sequence length="462" mass="50601">MTMDRKVKYQRRALCTVYILAMFMAALDGTIVYVALPSIAAELGVTSAQLSGLTVWYLVGVSMILPCAGYLGDRFGSKKMFMVSSLVFTFASYMCALADSVSMLNIARFLQGLGGGLFAPIGMAMIFRTFSIEERPKLSRSFVIPIAIAPALGPIIGGLIVTYLPWQWIFLINIPIGLFIVIIGALFLQEKHEYMGKKLDVKGLLLMVIGFPLFMYTLNRLTAGMSLPIIVFGMIGLIMIVTYVFHALKADQPLLNLKLLEEKTFKRISMLSFLGAAGLQGFLYLFPIMYQYTTGASPLKSGLTIFIEAIGLMVASRVMPLTLKLLGVYRVIVYGFLLSSVFFLLISWIGPTGSIIGLQICLFGIGLTLGHAVIAMQYTAFHHINKEKMSQATTLFNVQNRLGAAMGIVSISLIISMFSIGNEQLYQVAIIFCAMLLLAACLFAINSQTAIKSTSPKMKKAS</sequence>
<proteinExistence type="predicted"/>
<feature type="transmembrane region" description="Helical" evidence="7">
    <location>
        <begin position="142"/>
        <end position="162"/>
    </location>
</feature>
<organism evidence="9 10">
    <name type="scientific">Cytobacillus kochii</name>
    <dbReference type="NCBI Taxonomy" id="859143"/>
    <lineage>
        <taxon>Bacteria</taxon>
        <taxon>Bacillati</taxon>
        <taxon>Bacillota</taxon>
        <taxon>Bacilli</taxon>
        <taxon>Bacillales</taxon>
        <taxon>Bacillaceae</taxon>
        <taxon>Cytobacillus</taxon>
    </lineage>
</organism>
<evidence type="ECO:0000256" key="1">
    <source>
        <dbReference type="ARBA" id="ARBA00004651"/>
    </source>
</evidence>
<feature type="transmembrane region" description="Helical" evidence="7">
    <location>
        <begin position="426"/>
        <end position="445"/>
    </location>
</feature>
<dbReference type="PRINTS" id="PR01036">
    <property type="entry name" value="TCRTETB"/>
</dbReference>
<evidence type="ECO:0000256" key="3">
    <source>
        <dbReference type="ARBA" id="ARBA00022475"/>
    </source>
</evidence>
<evidence type="ECO:0000256" key="7">
    <source>
        <dbReference type="SAM" id="Phobius"/>
    </source>
</evidence>
<evidence type="ECO:0000313" key="10">
    <source>
        <dbReference type="Proteomes" id="UP000215137"/>
    </source>
</evidence>
<feature type="transmembrane region" description="Helical" evidence="7">
    <location>
        <begin position="201"/>
        <end position="219"/>
    </location>
</feature>
<reference evidence="9 10" key="1">
    <citation type="submission" date="2017-08" db="EMBL/GenBank/DDBJ databases">
        <title>Complete Genome Sequence of Bacillus kochii Oregon-R-modENCODE STRAIN BDGP4, isolated from Drosophila melanogaster gut.</title>
        <authorList>
            <person name="Wan K.H."/>
            <person name="Yu C."/>
            <person name="Park S."/>
            <person name="Hammonds A.S."/>
            <person name="Booth B.W."/>
            <person name="Celniker S.E."/>
        </authorList>
    </citation>
    <scope>NUCLEOTIDE SEQUENCE [LARGE SCALE GENOMIC DNA]</scope>
    <source>
        <strain evidence="9 10">BDGP4</strain>
    </source>
</reference>
<feature type="transmembrane region" description="Helical" evidence="7">
    <location>
        <begin position="109"/>
        <end position="130"/>
    </location>
</feature>
<keyword evidence="3" id="KW-1003">Cell membrane</keyword>
<evidence type="ECO:0000256" key="4">
    <source>
        <dbReference type="ARBA" id="ARBA00022692"/>
    </source>
</evidence>